<reference evidence="1" key="1">
    <citation type="submission" date="2021-02" db="EMBL/GenBank/DDBJ databases">
        <authorList>
            <person name="Dougan E. K."/>
            <person name="Rhodes N."/>
            <person name="Thang M."/>
            <person name="Chan C."/>
        </authorList>
    </citation>
    <scope>NUCLEOTIDE SEQUENCE</scope>
</reference>
<keyword evidence="2" id="KW-1185">Reference proteome</keyword>
<protein>
    <submittedName>
        <fullName evidence="1">Uncharacterized protein</fullName>
    </submittedName>
</protein>
<organism evidence="1 2">
    <name type="scientific">Symbiodinium natans</name>
    <dbReference type="NCBI Taxonomy" id="878477"/>
    <lineage>
        <taxon>Eukaryota</taxon>
        <taxon>Sar</taxon>
        <taxon>Alveolata</taxon>
        <taxon>Dinophyceae</taxon>
        <taxon>Suessiales</taxon>
        <taxon>Symbiodiniaceae</taxon>
        <taxon>Symbiodinium</taxon>
    </lineage>
</organism>
<dbReference type="OrthoDB" id="1924787at2759"/>
<dbReference type="EMBL" id="CAJNDS010000294">
    <property type="protein sequence ID" value="CAE7040112.1"/>
    <property type="molecule type" value="Genomic_DNA"/>
</dbReference>
<evidence type="ECO:0000313" key="1">
    <source>
        <dbReference type="EMBL" id="CAE7040112.1"/>
    </source>
</evidence>
<evidence type="ECO:0000313" key="2">
    <source>
        <dbReference type="Proteomes" id="UP000604046"/>
    </source>
</evidence>
<sequence>MDLWKPAMWAAKASLERGLRIHVALPELWQEVCDQEWGYAYHLERWFRQLLLEHLPGTLTPDPDLADFVYVPHCAMNLYLSWKQAAVQSSARHGVWLPVHGDGHLHGAVQEDVDRYLALYVARAALQNPSVRNCQARYPACQLLFVNMFGRDELKRFHAIVPHAVFVTTAGGRRLGRPQRRRACACAAHCRSAVSLGPLDIVVPWNIAHNSTSKQVRFGFRRPLLAFFAGANTSCSRAVLVRRWGNRRAREEHGMLVGEKAYGDAAFAAAARRAKFCKII</sequence>
<accession>A0A812IK51</accession>
<name>A0A812IK51_9DINO</name>
<comment type="caution">
    <text evidence="1">The sequence shown here is derived from an EMBL/GenBank/DDBJ whole genome shotgun (WGS) entry which is preliminary data.</text>
</comment>
<proteinExistence type="predicted"/>
<gene>
    <name evidence="1" type="ORF">SNAT2548_LOCUS4757</name>
</gene>
<dbReference type="Proteomes" id="UP000604046">
    <property type="component" value="Unassembled WGS sequence"/>
</dbReference>
<dbReference type="AlphaFoldDB" id="A0A812IK51"/>